<comment type="subcellular location">
    <subcellularLocation>
        <location evidence="1 6">Cytoplasm</location>
        <location evidence="1 6">Cytosol</location>
    </subcellularLocation>
</comment>
<dbReference type="InterPro" id="IPR036584">
    <property type="entry name" value="FliS_sf"/>
</dbReference>
<dbReference type="PIRSF" id="PIRSF039090">
    <property type="entry name" value="Flis"/>
    <property type="match status" value="1"/>
</dbReference>
<evidence type="ECO:0000256" key="1">
    <source>
        <dbReference type="ARBA" id="ARBA00004514"/>
    </source>
</evidence>
<reference evidence="7 8" key="2">
    <citation type="journal article" date="2022" name="Mar. Drugs">
        <title>Bioassay-Guided Fractionation Leads to the Detection of Cholic Acid Generated by the Rare Thalassomonas sp.</title>
        <authorList>
            <person name="Pheiffer F."/>
            <person name="Schneider Y.K."/>
            <person name="Hansen E.H."/>
            <person name="Andersen J.H."/>
            <person name="Isaksson J."/>
            <person name="Busche T."/>
            <person name="R C."/>
            <person name="Kalinowski J."/>
            <person name="Zyl L.V."/>
            <person name="Trindade M."/>
        </authorList>
    </citation>
    <scope>NUCLEOTIDE SEQUENCE [LARGE SCALE GENOMIC DNA]</scope>
    <source>
        <strain evidence="7 8">A5K-106</strain>
    </source>
</reference>
<evidence type="ECO:0000313" key="7">
    <source>
        <dbReference type="EMBL" id="WDD99310.1"/>
    </source>
</evidence>
<dbReference type="InterPro" id="IPR003713">
    <property type="entry name" value="FliS"/>
</dbReference>
<proteinExistence type="inferred from homology"/>
<evidence type="ECO:0000256" key="5">
    <source>
        <dbReference type="ARBA" id="ARBA00023186"/>
    </source>
</evidence>
<evidence type="ECO:0000256" key="2">
    <source>
        <dbReference type="ARBA" id="ARBA00008787"/>
    </source>
</evidence>
<evidence type="ECO:0000256" key="3">
    <source>
        <dbReference type="ARBA" id="ARBA00022490"/>
    </source>
</evidence>
<keyword evidence="5" id="KW-0143">Chaperone</keyword>
<dbReference type="Proteomes" id="UP000032568">
    <property type="component" value="Chromosome"/>
</dbReference>
<dbReference type="Gene3D" id="1.20.120.340">
    <property type="entry name" value="Flagellar protein FliS"/>
    <property type="match status" value="1"/>
</dbReference>
<accession>A0AAF0C3U1</accession>
<dbReference type="EMBL" id="CP059735">
    <property type="protein sequence ID" value="WDD99310.1"/>
    <property type="molecule type" value="Genomic_DNA"/>
</dbReference>
<dbReference type="NCBIfam" id="TIGR00208">
    <property type="entry name" value="fliS"/>
    <property type="match status" value="1"/>
</dbReference>
<keyword evidence="4 6" id="KW-1005">Bacterial flagellum biogenesis</keyword>
<dbReference type="AlphaFoldDB" id="A0AAF0C3U1"/>
<gene>
    <name evidence="7" type="primary">fliS</name>
    <name evidence="7" type="ORF">SG35_001060</name>
</gene>
<dbReference type="CDD" id="cd16098">
    <property type="entry name" value="FliS"/>
    <property type="match status" value="1"/>
</dbReference>
<dbReference type="Pfam" id="PF02561">
    <property type="entry name" value="FliS"/>
    <property type="match status" value="1"/>
</dbReference>
<dbReference type="PANTHER" id="PTHR34773:SF1">
    <property type="entry name" value="FLAGELLAR SECRETION CHAPERONE FLIS"/>
    <property type="match status" value="1"/>
</dbReference>
<dbReference type="PANTHER" id="PTHR34773">
    <property type="entry name" value="FLAGELLAR SECRETION CHAPERONE FLIS"/>
    <property type="match status" value="1"/>
</dbReference>
<comment type="similarity">
    <text evidence="2 6">Belongs to the FliS family.</text>
</comment>
<keyword evidence="7" id="KW-0966">Cell projection</keyword>
<evidence type="ECO:0000256" key="4">
    <source>
        <dbReference type="ARBA" id="ARBA00022795"/>
    </source>
</evidence>
<protein>
    <recommendedName>
        <fullName evidence="6">Flagellar secretion chaperone FliS</fullName>
    </recommendedName>
</protein>
<dbReference type="KEGG" id="tact:SG35_001060"/>
<dbReference type="RefSeq" id="WP_044833730.1">
    <property type="nucleotide sequence ID" value="NZ_CP059735.1"/>
</dbReference>
<dbReference type="GO" id="GO:0071973">
    <property type="term" value="P:bacterial-type flagellum-dependent cell motility"/>
    <property type="evidence" value="ECO:0007669"/>
    <property type="project" value="TreeGrafter"/>
</dbReference>
<evidence type="ECO:0000313" key="8">
    <source>
        <dbReference type="Proteomes" id="UP000032568"/>
    </source>
</evidence>
<keyword evidence="7" id="KW-0282">Flagellum</keyword>
<reference evidence="7 8" key="1">
    <citation type="journal article" date="2015" name="Genome Announc.">
        <title>Draft Genome Sequences of Marine Isolates of Thalassomonas viridans and Thalassomonas actiniarum.</title>
        <authorList>
            <person name="Olonade I."/>
            <person name="van Zyl L.J."/>
            <person name="Trindade M."/>
        </authorList>
    </citation>
    <scope>NUCLEOTIDE SEQUENCE [LARGE SCALE GENOMIC DNA]</scope>
    <source>
        <strain evidence="7 8">A5K-106</strain>
    </source>
</reference>
<name>A0AAF0C3U1_9GAMM</name>
<dbReference type="SUPFAM" id="SSF101116">
    <property type="entry name" value="Flagellar export chaperone FliS"/>
    <property type="match status" value="1"/>
</dbReference>
<dbReference type="GO" id="GO:0005829">
    <property type="term" value="C:cytosol"/>
    <property type="evidence" value="ECO:0007669"/>
    <property type="project" value="UniProtKB-SubCell"/>
</dbReference>
<evidence type="ECO:0000256" key="6">
    <source>
        <dbReference type="PIRNR" id="PIRNR039090"/>
    </source>
</evidence>
<keyword evidence="7" id="KW-0969">Cilium</keyword>
<sequence length="130" mass="14489">MYDFNSGLDAYQETSNEAQAATADPHKLVVMLIEGFLDELERAQGHIQAQRFEHKGRSISKCMDILAGLDSALDMEQGGEVADNLHNLYEFCALTLYKVSISNETEQLASVFTVMENLKLGWQQMGRDAA</sequence>
<keyword evidence="3 6" id="KW-0963">Cytoplasm</keyword>
<keyword evidence="8" id="KW-1185">Reference proteome</keyword>
<organism evidence="7 8">
    <name type="scientific">Thalassomonas actiniarum</name>
    <dbReference type="NCBI Taxonomy" id="485447"/>
    <lineage>
        <taxon>Bacteria</taxon>
        <taxon>Pseudomonadati</taxon>
        <taxon>Pseudomonadota</taxon>
        <taxon>Gammaproteobacteria</taxon>
        <taxon>Alteromonadales</taxon>
        <taxon>Colwelliaceae</taxon>
        <taxon>Thalassomonas</taxon>
    </lineage>
</organism>
<dbReference type="GO" id="GO:0044780">
    <property type="term" value="P:bacterial-type flagellum assembly"/>
    <property type="evidence" value="ECO:0007669"/>
    <property type="project" value="InterPro"/>
</dbReference>